<proteinExistence type="inferred from homology"/>
<dbReference type="InterPro" id="IPR000620">
    <property type="entry name" value="EamA_dom"/>
</dbReference>
<comment type="subcellular location">
    <subcellularLocation>
        <location evidence="1">Cell membrane</location>
        <topology evidence="1">Multi-pass membrane protein</topology>
    </subcellularLocation>
</comment>
<gene>
    <name evidence="10" type="ORF">CHLNCDRAFT_144380</name>
</gene>
<keyword evidence="5 8" id="KW-1133">Transmembrane helix</keyword>
<organism evidence="11">
    <name type="scientific">Chlorella variabilis</name>
    <name type="common">Green alga</name>
    <dbReference type="NCBI Taxonomy" id="554065"/>
    <lineage>
        <taxon>Eukaryota</taxon>
        <taxon>Viridiplantae</taxon>
        <taxon>Chlorophyta</taxon>
        <taxon>core chlorophytes</taxon>
        <taxon>Trebouxiophyceae</taxon>
        <taxon>Chlorellales</taxon>
        <taxon>Chlorellaceae</taxon>
        <taxon>Chlorella clade</taxon>
        <taxon>Chlorella</taxon>
    </lineage>
</organism>
<feature type="transmembrane region" description="Helical" evidence="8">
    <location>
        <begin position="336"/>
        <end position="357"/>
    </location>
</feature>
<dbReference type="RefSeq" id="XP_005848929.1">
    <property type="nucleotide sequence ID" value="XM_005848867.1"/>
</dbReference>
<dbReference type="Pfam" id="PF00892">
    <property type="entry name" value="EamA"/>
    <property type="match status" value="1"/>
</dbReference>
<evidence type="ECO:0000259" key="9">
    <source>
        <dbReference type="Pfam" id="PF00892"/>
    </source>
</evidence>
<feature type="transmembrane region" description="Helical" evidence="8">
    <location>
        <begin position="252"/>
        <end position="268"/>
    </location>
</feature>
<evidence type="ECO:0000256" key="8">
    <source>
        <dbReference type="SAM" id="Phobius"/>
    </source>
</evidence>
<dbReference type="KEGG" id="cvr:CHLNCDRAFT_144380"/>
<evidence type="ECO:0000256" key="5">
    <source>
        <dbReference type="ARBA" id="ARBA00022989"/>
    </source>
</evidence>
<feature type="transmembrane region" description="Helical" evidence="8">
    <location>
        <begin position="377"/>
        <end position="396"/>
    </location>
</feature>
<dbReference type="InterPro" id="IPR051258">
    <property type="entry name" value="Diverse_Substrate_Transporter"/>
</dbReference>
<evidence type="ECO:0000313" key="10">
    <source>
        <dbReference type="EMBL" id="EFN56827.1"/>
    </source>
</evidence>
<evidence type="ECO:0000256" key="3">
    <source>
        <dbReference type="ARBA" id="ARBA00022475"/>
    </source>
</evidence>
<feature type="domain" description="EamA" evidence="9">
    <location>
        <begin position="196"/>
        <end position="269"/>
    </location>
</feature>
<evidence type="ECO:0000256" key="4">
    <source>
        <dbReference type="ARBA" id="ARBA00022692"/>
    </source>
</evidence>
<evidence type="ECO:0000256" key="2">
    <source>
        <dbReference type="ARBA" id="ARBA00007635"/>
    </source>
</evidence>
<evidence type="ECO:0000256" key="6">
    <source>
        <dbReference type="ARBA" id="ARBA00023136"/>
    </source>
</evidence>
<dbReference type="SUPFAM" id="SSF103481">
    <property type="entry name" value="Multidrug resistance efflux transporter EmrE"/>
    <property type="match status" value="2"/>
</dbReference>
<evidence type="ECO:0000313" key="11">
    <source>
        <dbReference type="Proteomes" id="UP000008141"/>
    </source>
</evidence>
<comment type="similarity">
    <text evidence="2">Belongs to the drug/metabolite transporter (DMT) superfamily. Plant drug/metabolite exporter (P-DME) (TC 2.A.7.4) family.</text>
</comment>
<feature type="region of interest" description="Disordered" evidence="7">
    <location>
        <begin position="140"/>
        <end position="166"/>
    </location>
</feature>
<keyword evidence="3" id="KW-1003">Cell membrane</keyword>
<evidence type="ECO:0000256" key="7">
    <source>
        <dbReference type="SAM" id="MobiDB-lite"/>
    </source>
</evidence>
<dbReference type="InParanoid" id="E1ZBB4"/>
<reference evidence="10 11" key="1">
    <citation type="journal article" date="2010" name="Plant Cell">
        <title>The Chlorella variabilis NC64A genome reveals adaptation to photosymbiosis, coevolution with viruses, and cryptic sex.</title>
        <authorList>
            <person name="Blanc G."/>
            <person name="Duncan G."/>
            <person name="Agarkova I."/>
            <person name="Borodovsky M."/>
            <person name="Gurnon J."/>
            <person name="Kuo A."/>
            <person name="Lindquist E."/>
            <person name="Lucas S."/>
            <person name="Pangilinan J."/>
            <person name="Polle J."/>
            <person name="Salamov A."/>
            <person name="Terry A."/>
            <person name="Yamada T."/>
            <person name="Dunigan D.D."/>
            <person name="Grigoriev I.V."/>
            <person name="Claverie J.M."/>
            <person name="Van Etten J.L."/>
        </authorList>
    </citation>
    <scope>NUCLEOTIDE SEQUENCE [LARGE SCALE GENOMIC DNA]</scope>
    <source>
        <strain evidence="10 11">NC64A</strain>
    </source>
</reference>
<evidence type="ECO:0000256" key="1">
    <source>
        <dbReference type="ARBA" id="ARBA00004651"/>
    </source>
</evidence>
<keyword evidence="11" id="KW-1185">Reference proteome</keyword>
<dbReference type="PANTHER" id="PTHR42920">
    <property type="entry name" value="OS03G0707200 PROTEIN-RELATED"/>
    <property type="match status" value="1"/>
</dbReference>
<protein>
    <recommendedName>
        <fullName evidence="9">EamA domain-containing protein</fullName>
    </recommendedName>
</protein>
<dbReference type="eggNOG" id="ENOG502S191">
    <property type="taxonomic scope" value="Eukaryota"/>
</dbReference>
<keyword evidence="6 8" id="KW-0472">Membrane</keyword>
<keyword evidence="4 8" id="KW-0812">Transmembrane</keyword>
<dbReference type="EMBL" id="GL433841">
    <property type="protein sequence ID" value="EFN56827.1"/>
    <property type="molecule type" value="Genomic_DNA"/>
</dbReference>
<dbReference type="AlphaFoldDB" id="E1ZBB4"/>
<feature type="transmembrane region" description="Helical" evidence="8">
    <location>
        <begin position="228"/>
        <end position="246"/>
    </location>
</feature>
<feature type="transmembrane region" description="Helical" evidence="8">
    <location>
        <begin position="408"/>
        <end position="428"/>
    </location>
</feature>
<dbReference type="GeneID" id="17356102"/>
<dbReference type="PANTHER" id="PTHR42920:SF23">
    <property type="entry name" value="EAMA DOMAIN-CONTAINING PROTEIN"/>
    <property type="match status" value="1"/>
</dbReference>
<sequence>MDDQEARRSSPRPPAGQPELHTCEAAQAAEASRLPAAQRLEGQACLLVASLLLAYNLPDPPAPVVLAAARGTLQLLLLLGPSLLLGGGAAWRPATAAAAHGAGLEPHVLRPAAPEEAASSGAEEPSEDEELGQPLLHARAPAQPAARQRGRPPWQPPPQLLYEVPEPAGGLEPWPAAVVVVEEVAEPPPRLPLGLPAPLLATLEIGLYNTTGTLAQTTGLELTTATRAAFLIQASILFTPVLAALAGRAPSGRVWAGSLLALVGTLLITLDRWMEAHLEALPAAAGAATAATAAPAATSPVGDALMLFAALCYSASTVRIPVWAVRHSVASLQLALGKSAFLAAVSAAVLGLEAARVVAAGEPATALWPGWRGWEGWAIISWSALGPGALAAVLHVKGQSLLPDASKAQIIFCSVPLWSALMAALVLPGEKDQIGLATWLGGGVIAAASLVAALPRRGRR</sequence>
<dbReference type="InterPro" id="IPR037185">
    <property type="entry name" value="EmrE-like"/>
</dbReference>
<feature type="transmembrane region" description="Helical" evidence="8">
    <location>
        <begin position="434"/>
        <end position="454"/>
    </location>
</feature>
<dbReference type="OrthoDB" id="2017960at2759"/>
<name>E1ZBB4_CHLVA</name>
<dbReference type="Proteomes" id="UP000008141">
    <property type="component" value="Unassembled WGS sequence"/>
</dbReference>
<accession>E1ZBB4</accession>
<dbReference type="GO" id="GO:0005886">
    <property type="term" value="C:plasma membrane"/>
    <property type="evidence" value="ECO:0007669"/>
    <property type="project" value="UniProtKB-SubCell"/>
</dbReference>